<dbReference type="EMBL" id="CABMJJ010000006">
    <property type="protein sequence ID" value="VVC03130.1"/>
    <property type="molecule type" value="Genomic_DNA"/>
</dbReference>
<dbReference type="InterPro" id="IPR011990">
    <property type="entry name" value="TPR-like_helical_dom_sf"/>
</dbReference>
<gene>
    <name evidence="1" type="ORF">LFW2832_00194</name>
</gene>
<dbReference type="Gene3D" id="1.25.40.10">
    <property type="entry name" value="Tetratricopeptide repeat domain"/>
    <property type="match status" value="1"/>
</dbReference>
<evidence type="ECO:0008006" key="3">
    <source>
        <dbReference type="Google" id="ProtNLM"/>
    </source>
</evidence>
<organism evidence="1 2">
    <name type="scientific">Candidatus Bilamarchaeum dharawalense</name>
    <dbReference type="NCBI Taxonomy" id="2885759"/>
    <lineage>
        <taxon>Archaea</taxon>
        <taxon>Candidatus Micrarchaeota</taxon>
        <taxon>Candidatus Micrarchaeia</taxon>
        <taxon>Candidatus Anstonellales</taxon>
        <taxon>Candidatus Bilamarchaeaceae</taxon>
        <taxon>Candidatus Bilamarchaeum</taxon>
    </lineage>
</organism>
<dbReference type="SMART" id="SM00028">
    <property type="entry name" value="TPR"/>
    <property type="match status" value="3"/>
</dbReference>
<proteinExistence type="predicted"/>
<evidence type="ECO:0000313" key="2">
    <source>
        <dbReference type="Proteomes" id="UP000789941"/>
    </source>
</evidence>
<evidence type="ECO:0000313" key="1">
    <source>
        <dbReference type="EMBL" id="VVC03130.1"/>
    </source>
</evidence>
<dbReference type="Proteomes" id="UP000789941">
    <property type="component" value="Unassembled WGS sequence"/>
</dbReference>
<name>A0A5E4LM68_9ARCH</name>
<protein>
    <recommendedName>
        <fullName evidence="3">Tetratricopeptide repeat protein</fullName>
    </recommendedName>
</protein>
<comment type="caution">
    <text evidence="1">The sequence shown here is derived from an EMBL/GenBank/DDBJ whole genome shotgun (WGS) entry which is preliminary data.</text>
</comment>
<dbReference type="SUPFAM" id="SSF48452">
    <property type="entry name" value="TPR-like"/>
    <property type="match status" value="1"/>
</dbReference>
<sequence>MTTIASTSWFPFAYDRPNSRFLSQAKNFIEKLKESVAFFSSPEEKVGSVVEATTKFVENYLGKRTVKPTLEVVVASSTREWAEARARGYEFPTKKYKSTDDFIQKCLDDPKKGTYDNNFSRLVINLEAIEQAHKGNEKEQTACLIGTTIHELLHHLGGFEDFHRLGNHSYDLLWIIEGTNELLTRDMMEHMHADENRNLKCTSGSTETSLAMKLENIVGHDTLTVSYFEGNFFPVRMKMKEEGLNEDEINKILRLGHNFVNAPESKKARIAAQLDTYLDTLDKRRNTRRRIEERPNDPGMSQNTIDSVKSLLGEGREDEATRAALVAALIIKWEGEEPTARKVFDLIADTHTKSNGILADMFRGLSGRATAMIPVGSNMPSFFQHRLESAGHYGISPQPDRAIDGQDTIPEMLSQSGGVMEGLKLGTEINYETAKIVEVAAVDYMINHGGQLPTASELARTLVEHYEKTAQSEAILPSPQMVTTQILDSVMSSVNERTLTKEETWVREPAVEFAKDLGISDYAGSVFNASYEGNGLQVGGILDGMPEFSGYGMVVAEKCNEFYQSMGVQPTCGDIVGLAMTSVAIAQDAQLPQAVRSEINFPEVNINPDAIATLMTVTTFKDTIRSEARNDFIQNPVAPTGDTLGQFWENKGYDVAAQQNLTTATRLFVSAIRVEQPATKLVAKDSVIVAIGPDGTVKRPGDGSYLDSLGLVGATATNISDALQHKPVELPQQVLQRVEIAKSLSEADLKAFGEITELPTYAQDMASELRSSYQDPYERCYALFEIMKDHGKFGIEGNMFLEDRKGGSKSIPEVFTARKANCLELTLAYCAMAKVALADKPDVKIVPLDVVNIYERIEVGHACVGILLTDPKVKGSPDFNADWDFRKNVLHRYGIEDNPNLKLLVVDPVNSLFDFSFNRVRPLESNEALSLFHSNSGSYAEKRGDKREAAKCYAEAERLWPENPRMLLYTACQSYESDPDAAVEVLQKIDSDHRNSTYYTILGNLLYNRNERNRSKDRNAVIACYDKAVELDKTNTTALIMKAQMHMENGTTEELEKAKTTFLTAIGVLINIKRTGTNNQDVAGRMAKLADFDLQKGKTITVTERLDEAYKLLAVSNLALGKVQDALTACRTGRLLHPRNSLFRTMEAVATVASAACYERSGDSNKMRELLCEAQHIAAEINRDDPESFWMNFVDTYVSKRLSGKLDDKPIFEFRVGGKKVLPDDKQMAEIMENPNQSCSQFVLCFIYVFTATKVTYPLNEWESRLKQPTYTRSTRPVRTYVRQDIFEKGGDARARLKVSALKKTFERRKREAATFRAITDSQLDPDEKMVLNMLVREDNRAFVATALIGLYHPFLMKSLGKVAGHEYARKTKEVTNNFTKQSVGVLDMIALARAGLGPDFAKECEFVVKCLSENPLDLDRHMLKTAVGYAKLLGTPTEPELLELTKTYATLIGLSPTNDNVQRLLPKVRNLLLTHRLPYARPGLIDPTSVLFL</sequence>
<reference evidence="1 2" key="1">
    <citation type="submission" date="2019-08" db="EMBL/GenBank/DDBJ databases">
        <authorList>
            <person name="Vazquez-Campos X."/>
        </authorList>
    </citation>
    <scope>NUCLEOTIDE SEQUENCE [LARGE SCALE GENOMIC DNA]</scope>
    <source>
        <strain evidence="1">LFW-283_2</strain>
    </source>
</reference>
<accession>A0A5E4LM68</accession>
<dbReference type="InterPro" id="IPR019734">
    <property type="entry name" value="TPR_rpt"/>
</dbReference>